<keyword evidence="8" id="KW-1185">Reference proteome</keyword>
<feature type="transmembrane region" description="Helical" evidence="5">
    <location>
        <begin position="12"/>
        <end position="28"/>
    </location>
</feature>
<gene>
    <name evidence="7" type="ORF">KCG35_07295</name>
</gene>
<dbReference type="Pfam" id="PF04932">
    <property type="entry name" value="Wzy_C"/>
    <property type="match status" value="1"/>
</dbReference>
<dbReference type="InterPro" id="IPR007016">
    <property type="entry name" value="O-antigen_ligase-rel_domated"/>
</dbReference>
<dbReference type="Proteomes" id="UP000690515">
    <property type="component" value="Unassembled WGS sequence"/>
</dbReference>
<evidence type="ECO:0000256" key="4">
    <source>
        <dbReference type="ARBA" id="ARBA00023136"/>
    </source>
</evidence>
<comment type="caution">
    <text evidence="7">The sequence shown here is derived from an EMBL/GenBank/DDBJ whole genome shotgun (WGS) entry which is preliminary data.</text>
</comment>
<evidence type="ECO:0000313" key="7">
    <source>
        <dbReference type="EMBL" id="MBU2710860.1"/>
    </source>
</evidence>
<feature type="transmembrane region" description="Helical" evidence="5">
    <location>
        <begin position="34"/>
        <end position="56"/>
    </location>
</feature>
<protein>
    <submittedName>
        <fullName evidence="7">O-antigen ligase family protein</fullName>
    </submittedName>
</protein>
<feature type="transmembrane region" description="Helical" evidence="5">
    <location>
        <begin position="184"/>
        <end position="201"/>
    </location>
</feature>
<evidence type="ECO:0000259" key="6">
    <source>
        <dbReference type="Pfam" id="PF04932"/>
    </source>
</evidence>
<keyword evidence="4 5" id="KW-0472">Membrane</keyword>
<reference evidence="7 8" key="1">
    <citation type="submission" date="2021-04" db="EMBL/GenBank/DDBJ databases">
        <authorList>
            <person name="Pira H."/>
            <person name="Risdian C."/>
            <person name="Wink J."/>
        </authorList>
    </citation>
    <scope>NUCLEOTIDE SEQUENCE [LARGE SCALE GENOMIC DNA]</scope>
    <source>
        <strain evidence="7 8">WH53</strain>
    </source>
</reference>
<organism evidence="7 8">
    <name type="scientific">Zooshikella harenae</name>
    <dbReference type="NCBI Taxonomy" id="2827238"/>
    <lineage>
        <taxon>Bacteria</taxon>
        <taxon>Pseudomonadati</taxon>
        <taxon>Pseudomonadota</taxon>
        <taxon>Gammaproteobacteria</taxon>
        <taxon>Oceanospirillales</taxon>
        <taxon>Zooshikellaceae</taxon>
        <taxon>Zooshikella</taxon>
    </lineage>
</organism>
<keyword evidence="2 5" id="KW-0812">Transmembrane</keyword>
<evidence type="ECO:0000256" key="2">
    <source>
        <dbReference type="ARBA" id="ARBA00022692"/>
    </source>
</evidence>
<feature type="transmembrane region" description="Helical" evidence="5">
    <location>
        <begin position="227"/>
        <end position="245"/>
    </location>
</feature>
<accession>A0ABS5ZA49</accession>
<evidence type="ECO:0000256" key="3">
    <source>
        <dbReference type="ARBA" id="ARBA00022989"/>
    </source>
</evidence>
<dbReference type="RefSeq" id="WP_215819027.1">
    <property type="nucleotide sequence ID" value="NZ_JAGSOY010000012.1"/>
</dbReference>
<sequence>MKPAFFDKFNQSIFLLFMAIVFLLPPGTSIRTSYYILICSTVAISIFFLNKSYIKLLIKRLKLFDKNLVLLFIISTTYIFLSVFWSDLLSKELFFYYFKNYLLLLILLIFISQTPTNQNTINYLYFLVQISALIGSLTISINHIHSQGTEGRLIDPIDTAQIFGLAAIFCIHKLTLHDTKPDKLFSVTIICLASIFLLMLLAKSRGPFIALIFTSLLIIIRSKNIKLLAYISLIVVSVLTTLYFFDAYDSIFNRVSVPAYRFMIWKATIFESLDNLFFGIGLNQESSVYITNNNMGFQHSHNMFVDTYRLTGLIGFLLLTSLTIVTLYKGYSLTKMDDIWFYILIYGVICLLTEGRQPLNRPSHTWLIFWLPILLIAKTHTSYKIEKIK</sequence>
<feature type="transmembrane region" description="Helical" evidence="5">
    <location>
        <begin position="153"/>
        <end position="172"/>
    </location>
</feature>
<feature type="transmembrane region" description="Helical" evidence="5">
    <location>
        <begin position="68"/>
        <end position="88"/>
    </location>
</feature>
<comment type="subcellular location">
    <subcellularLocation>
        <location evidence="1">Membrane</location>
        <topology evidence="1">Multi-pass membrane protein</topology>
    </subcellularLocation>
</comment>
<feature type="transmembrane region" description="Helical" evidence="5">
    <location>
        <begin position="94"/>
        <end position="111"/>
    </location>
</feature>
<feature type="transmembrane region" description="Helical" evidence="5">
    <location>
        <begin position="207"/>
        <end position="222"/>
    </location>
</feature>
<feature type="transmembrane region" description="Helical" evidence="5">
    <location>
        <begin position="308"/>
        <end position="327"/>
    </location>
</feature>
<dbReference type="PANTHER" id="PTHR37422:SF13">
    <property type="entry name" value="LIPOPOLYSACCHARIDE BIOSYNTHESIS PROTEIN PA4999-RELATED"/>
    <property type="match status" value="1"/>
</dbReference>
<dbReference type="InterPro" id="IPR051533">
    <property type="entry name" value="WaaL-like"/>
</dbReference>
<keyword evidence="3 5" id="KW-1133">Transmembrane helix</keyword>
<feature type="transmembrane region" description="Helical" evidence="5">
    <location>
        <begin position="339"/>
        <end position="359"/>
    </location>
</feature>
<evidence type="ECO:0000313" key="8">
    <source>
        <dbReference type="Proteomes" id="UP000690515"/>
    </source>
</evidence>
<feature type="transmembrane region" description="Helical" evidence="5">
    <location>
        <begin position="123"/>
        <end position="141"/>
    </location>
</feature>
<name>A0ABS5ZA49_9GAMM</name>
<proteinExistence type="predicted"/>
<evidence type="ECO:0000256" key="1">
    <source>
        <dbReference type="ARBA" id="ARBA00004141"/>
    </source>
</evidence>
<keyword evidence="7" id="KW-0436">Ligase</keyword>
<dbReference type="PANTHER" id="PTHR37422">
    <property type="entry name" value="TEICHURONIC ACID BIOSYNTHESIS PROTEIN TUAE"/>
    <property type="match status" value="1"/>
</dbReference>
<feature type="transmembrane region" description="Helical" evidence="5">
    <location>
        <begin position="365"/>
        <end position="383"/>
    </location>
</feature>
<dbReference type="GO" id="GO:0016874">
    <property type="term" value="F:ligase activity"/>
    <property type="evidence" value="ECO:0007669"/>
    <property type="project" value="UniProtKB-KW"/>
</dbReference>
<dbReference type="EMBL" id="JAGSOY010000012">
    <property type="protein sequence ID" value="MBU2710860.1"/>
    <property type="molecule type" value="Genomic_DNA"/>
</dbReference>
<feature type="domain" description="O-antigen ligase-related" evidence="6">
    <location>
        <begin position="192"/>
        <end position="319"/>
    </location>
</feature>
<evidence type="ECO:0000256" key="5">
    <source>
        <dbReference type="SAM" id="Phobius"/>
    </source>
</evidence>